<keyword evidence="9 17" id="KW-1133">Transmembrane helix</keyword>
<evidence type="ECO:0000256" key="11">
    <source>
        <dbReference type="ARBA" id="ARBA00023136"/>
    </source>
</evidence>
<evidence type="ECO:0000313" key="18">
    <source>
        <dbReference type="EMBL" id="MDN0074866.1"/>
    </source>
</evidence>
<protein>
    <recommendedName>
        <fullName evidence="4">Cytochrome bo(3) ubiquinol oxidase subunit 4</fullName>
    </recommendedName>
    <alternativeName>
        <fullName evidence="16">Cytochrome o ubiquinol oxidase subunit 4</fullName>
    </alternativeName>
    <alternativeName>
        <fullName evidence="13">Oxidase bo(3) subunit 4</fullName>
    </alternativeName>
    <alternativeName>
        <fullName evidence="14">Ubiquinol oxidase polypeptide IV</fullName>
    </alternativeName>
    <alternativeName>
        <fullName evidence="15">Ubiquinol oxidase subunit 4</fullName>
    </alternativeName>
</protein>
<evidence type="ECO:0000256" key="7">
    <source>
        <dbReference type="ARBA" id="ARBA00022692"/>
    </source>
</evidence>
<keyword evidence="19" id="KW-1185">Reference proteome</keyword>
<evidence type="ECO:0000256" key="4">
    <source>
        <dbReference type="ARBA" id="ARBA00014689"/>
    </source>
</evidence>
<feature type="transmembrane region" description="Helical" evidence="17">
    <location>
        <begin position="18"/>
        <end position="36"/>
    </location>
</feature>
<dbReference type="InterPro" id="IPR005171">
    <property type="entry name" value="Cyt_c_oxidase_su4_prok"/>
</dbReference>
<evidence type="ECO:0000256" key="9">
    <source>
        <dbReference type="ARBA" id="ARBA00022989"/>
    </source>
</evidence>
<evidence type="ECO:0000256" key="3">
    <source>
        <dbReference type="ARBA" id="ARBA00011700"/>
    </source>
</evidence>
<name>A0ABT7XM55_9NEIS</name>
<evidence type="ECO:0000256" key="5">
    <source>
        <dbReference type="ARBA" id="ARBA00022448"/>
    </source>
</evidence>
<keyword evidence="11 17" id="KW-0472">Membrane</keyword>
<proteinExistence type="inferred from homology"/>
<evidence type="ECO:0000313" key="19">
    <source>
        <dbReference type="Proteomes" id="UP001168540"/>
    </source>
</evidence>
<evidence type="ECO:0000256" key="6">
    <source>
        <dbReference type="ARBA" id="ARBA00022475"/>
    </source>
</evidence>
<comment type="similarity">
    <text evidence="2">Belongs to the cytochrome c oxidase bacterial subunit 4 family.</text>
</comment>
<dbReference type="InterPro" id="IPR050968">
    <property type="entry name" value="Cytochrome_c_oxidase_bac_sub4"/>
</dbReference>
<keyword evidence="8" id="KW-0249">Electron transport</keyword>
<evidence type="ECO:0000256" key="12">
    <source>
        <dbReference type="ARBA" id="ARBA00025694"/>
    </source>
</evidence>
<dbReference type="PANTHER" id="PTHR36835">
    <property type="entry name" value="CYTOCHROME BO(3) UBIQUINOL OXIDASE SUBUNIT 4"/>
    <property type="match status" value="1"/>
</dbReference>
<evidence type="ECO:0000256" key="14">
    <source>
        <dbReference type="ARBA" id="ARBA00030211"/>
    </source>
</evidence>
<comment type="caution">
    <text evidence="18">The sequence shown here is derived from an EMBL/GenBank/DDBJ whole genome shotgun (WGS) entry which is preliminary data.</text>
</comment>
<keyword evidence="10" id="KW-0560">Oxidoreductase</keyword>
<dbReference type="NCBIfam" id="TIGR02847">
    <property type="entry name" value="CyoD"/>
    <property type="match status" value="1"/>
</dbReference>
<dbReference type="InterPro" id="IPR014210">
    <property type="entry name" value="Cyt_o_ubiqinol_oxidase_su4"/>
</dbReference>
<comment type="subunit">
    <text evidence="3">Heterooctamer of two A chains, two B chains, two C chains and two D chains.</text>
</comment>
<gene>
    <name evidence="18" type="primary">cyoD</name>
    <name evidence="18" type="ORF">QU481_08160</name>
</gene>
<keyword evidence="6" id="KW-1003">Cell membrane</keyword>
<organism evidence="18 19">
    <name type="scientific">Crenobacter oryzisoli</name>
    <dbReference type="NCBI Taxonomy" id="3056844"/>
    <lineage>
        <taxon>Bacteria</taxon>
        <taxon>Pseudomonadati</taxon>
        <taxon>Pseudomonadota</taxon>
        <taxon>Betaproteobacteria</taxon>
        <taxon>Neisseriales</taxon>
        <taxon>Neisseriaceae</taxon>
        <taxon>Crenobacter</taxon>
    </lineage>
</organism>
<evidence type="ECO:0000256" key="17">
    <source>
        <dbReference type="SAM" id="Phobius"/>
    </source>
</evidence>
<keyword evidence="7 17" id="KW-0812">Transmembrane</keyword>
<comment type="function">
    <text evidence="12">Cytochrome bo(3) ubiquinol terminal oxidase is the component of the aerobic respiratory chain of E.coli that predominates when cells are grown at high aeration. Has proton pump activity across the membrane in addition to electron transfer, pumping 2 protons/electron.</text>
</comment>
<evidence type="ECO:0000256" key="13">
    <source>
        <dbReference type="ARBA" id="ARBA00030071"/>
    </source>
</evidence>
<dbReference type="RefSeq" id="WP_289829449.1">
    <property type="nucleotide sequence ID" value="NZ_JAUEDK010000010.1"/>
</dbReference>
<dbReference type="EMBL" id="JAUEDK010000010">
    <property type="protein sequence ID" value="MDN0074866.1"/>
    <property type="molecule type" value="Genomic_DNA"/>
</dbReference>
<reference evidence="18" key="1">
    <citation type="submission" date="2023-06" db="EMBL/GenBank/DDBJ databases">
        <authorList>
            <person name="Zhang S."/>
        </authorList>
    </citation>
    <scope>NUCLEOTIDE SEQUENCE</scope>
    <source>
        <strain evidence="18">SG2303</strain>
    </source>
</reference>
<comment type="subcellular location">
    <subcellularLocation>
        <location evidence="1">Cell membrane</location>
        <topology evidence="1">Multi-pass membrane protein</topology>
    </subcellularLocation>
</comment>
<evidence type="ECO:0000256" key="1">
    <source>
        <dbReference type="ARBA" id="ARBA00004651"/>
    </source>
</evidence>
<feature type="transmembrane region" description="Helical" evidence="17">
    <location>
        <begin position="48"/>
        <end position="66"/>
    </location>
</feature>
<keyword evidence="5" id="KW-0813">Transport</keyword>
<feature type="transmembrane region" description="Helical" evidence="17">
    <location>
        <begin position="78"/>
        <end position="100"/>
    </location>
</feature>
<sequence>MSQAHSHDHASHGSVKSYGIGFVLSVILTVIPFWMVMSGNFSQHDTMLGIVGFAVVQVLVHLKYFLHLNFSEEGRLNTLSFLFTAMVIVLLIALSVWIIFSADALMMR</sequence>
<evidence type="ECO:0000256" key="8">
    <source>
        <dbReference type="ARBA" id="ARBA00022982"/>
    </source>
</evidence>
<accession>A0ABT7XM55</accession>
<evidence type="ECO:0000256" key="16">
    <source>
        <dbReference type="ARBA" id="ARBA00032185"/>
    </source>
</evidence>
<dbReference type="PANTHER" id="PTHR36835:SF1">
    <property type="entry name" value="CYTOCHROME BO(3) UBIQUINOL OXIDASE SUBUNIT 4"/>
    <property type="match status" value="1"/>
</dbReference>
<evidence type="ECO:0000256" key="10">
    <source>
        <dbReference type="ARBA" id="ARBA00023002"/>
    </source>
</evidence>
<evidence type="ECO:0000256" key="2">
    <source>
        <dbReference type="ARBA" id="ARBA00008079"/>
    </source>
</evidence>
<dbReference type="Proteomes" id="UP001168540">
    <property type="component" value="Unassembled WGS sequence"/>
</dbReference>
<evidence type="ECO:0000256" key="15">
    <source>
        <dbReference type="ARBA" id="ARBA00031887"/>
    </source>
</evidence>
<dbReference type="Pfam" id="PF03626">
    <property type="entry name" value="COX4_pro"/>
    <property type="match status" value="1"/>
</dbReference>